<dbReference type="Pfam" id="PF05721">
    <property type="entry name" value="PhyH"/>
    <property type="match status" value="1"/>
</dbReference>
<keyword evidence="1" id="KW-0560">Oxidoreductase</keyword>
<evidence type="ECO:0000313" key="2">
    <source>
        <dbReference type="Proteomes" id="UP000520814"/>
    </source>
</evidence>
<dbReference type="SUPFAM" id="SSF51197">
    <property type="entry name" value="Clavaminate synthase-like"/>
    <property type="match status" value="1"/>
</dbReference>
<sequence>MLPELATDYPLTAEQTAHYQTNGWVLLRSVAAPDEIPPYREVITSMTNEFAKRYAPIEQRDTYGKAFIQFSNIWELSDDVKKFVTARRFAKIAAELMGVEGVRLYHDQALYKEPRGGHTPWHQDQQYWPLDGVKCVTLWMPLVDVSAEMGTMRFASGSQALGYLGHENISDDSEARFDALVAEKGYPLAYAGDMAAGDATFHNGWTLHGAPGNADAERTREVMTIIYLEDNATISTPDHANRENDLRRWFPGLKPGELAASSLNPLLYHKTLLP</sequence>
<dbReference type="PANTHER" id="PTHR20883">
    <property type="entry name" value="PHYTANOYL-COA DIOXYGENASE DOMAIN CONTAINING 1"/>
    <property type="match status" value="1"/>
</dbReference>
<keyword evidence="1" id="KW-0223">Dioxygenase</keyword>
<dbReference type="InterPro" id="IPR008775">
    <property type="entry name" value="Phytyl_CoA_dOase-like"/>
</dbReference>
<protein>
    <submittedName>
        <fullName evidence="1">Ectoine hydroxylase-related dioxygenase (Phytanoyl-CoA dioxygenase family)</fullName>
    </submittedName>
</protein>
<name>A0A7W9W9L6_ARMRO</name>
<dbReference type="PANTHER" id="PTHR20883:SF48">
    <property type="entry name" value="ECTOINE DIOXYGENASE"/>
    <property type="match status" value="1"/>
</dbReference>
<dbReference type="GO" id="GO:0005506">
    <property type="term" value="F:iron ion binding"/>
    <property type="evidence" value="ECO:0007669"/>
    <property type="project" value="UniProtKB-ARBA"/>
</dbReference>
<dbReference type="Proteomes" id="UP000520814">
    <property type="component" value="Unassembled WGS sequence"/>
</dbReference>
<evidence type="ECO:0000313" key="1">
    <source>
        <dbReference type="EMBL" id="MBB6052712.1"/>
    </source>
</evidence>
<proteinExistence type="predicted"/>
<gene>
    <name evidence="1" type="ORF">HNQ39_004533</name>
</gene>
<dbReference type="RefSeq" id="WP_184202258.1">
    <property type="nucleotide sequence ID" value="NZ_JACHGW010000004.1"/>
</dbReference>
<dbReference type="Gene3D" id="2.60.120.620">
    <property type="entry name" value="q2cbj1_9rhob like domain"/>
    <property type="match status" value="1"/>
</dbReference>
<comment type="caution">
    <text evidence="1">The sequence shown here is derived from an EMBL/GenBank/DDBJ whole genome shotgun (WGS) entry which is preliminary data.</text>
</comment>
<keyword evidence="2" id="KW-1185">Reference proteome</keyword>
<dbReference type="AlphaFoldDB" id="A0A7W9W9L6"/>
<dbReference type="GO" id="GO:0016706">
    <property type="term" value="F:2-oxoglutarate-dependent dioxygenase activity"/>
    <property type="evidence" value="ECO:0007669"/>
    <property type="project" value="UniProtKB-ARBA"/>
</dbReference>
<accession>A0A7W9W9L6</accession>
<dbReference type="EMBL" id="JACHGW010000004">
    <property type="protein sequence ID" value="MBB6052712.1"/>
    <property type="molecule type" value="Genomic_DNA"/>
</dbReference>
<organism evidence="1 2">
    <name type="scientific">Armatimonas rosea</name>
    <dbReference type="NCBI Taxonomy" id="685828"/>
    <lineage>
        <taxon>Bacteria</taxon>
        <taxon>Bacillati</taxon>
        <taxon>Armatimonadota</taxon>
        <taxon>Armatimonadia</taxon>
        <taxon>Armatimonadales</taxon>
        <taxon>Armatimonadaceae</taxon>
        <taxon>Armatimonas</taxon>
    </lineage>
</organism>
<reference evidence="1 2" key="1">
    <citation type="submission" date="2020-08" db="EMBL/GenBank/DDBJ databases">
        <title>Genomic Encyclopedia of Type Strains, Phase IV (KMG-IV): sequencing the most valuable type-strain genomes for metagenomic binning, comparative biology and taxonomic classification.</title>
        <authorList>
            <person name="Goeker M."/>
        </authorList>
    </citation>
    <scope>NUCLEOTIDE SEQUENCE [LARGE SCALE GENOMIC DNA]</scope>
    <source>
        <strain evidence="1 2">DSM 23562</strain>
    </source>
</reference>